<dbReference type="InterPro" id="IPR004845">
    <property type="entry name" value="T2SS_GspD_CS"/>
</dbReference>
<gene>
    <name evidence="9" type="ORF">AA20_07685</name>
</gene>
<dbReference type="InterPro" id="IPR038591">
    <property type="entry name" value="NolW-like_sf"/>
</dbReference>
<keyword evidence="6" id="KW-0175">Coiled coil</keyword>
<dbReference type="Gene3D" id="3.30.1370.120">
    <property type="match status" value="1"/>
</dbReference>
<dbReference type="Pfam" id="PF00263">
    <property type="entry name" value="Secretin"/>
    <property type="match status" value="1"/>
</dbReference>
<evidence type="ECO:0000259" key="7">
    <source>
        <dbReference type="Pfam" id="PF00263"/>
    </source>
</evidence>
<keyword evidence="3" id="KW-0732">Signal</keyword>
<evidence type="ECO:0000313" key="10">
    <source>
        <dbReference type="Proteomes" id="UP000035514"/>
    </source>
</evidence>
<dbReference type="Proteomes" id="UP000035514">
    <property type="component" value="Unassembled WGS sequence"/>
</dbReference>
<dbReference type="PANTHER" id="PTHR30332:SF24">
    <property type="entry name" value="SECRETIN GSPD-RELATED"/>
    <property type="match status" value="1"/>
</dbReference>
<evidence type="ECO:0000259" key="8">
    <source>
        <dbReference type="Pfam" id="PF21305"/>
    </source>
</evidence>
<comment type="similarity">
    <text evidence="5">Belongs to the bacterial secretin family.</text>
</comment>
<feature type="domain" description="GspD-like N0" evidence="8">
    <location>
        <begin position="25"/>
        <end position="94"/>
    </location>
</feature>
<dbReference type="InterPro" id="IPR004846">
    <property type="entry name" value="T2SS/T3SS_dom"/>
</dbReference>
<keyword evidence="4" id="KW-0472">Membrane</keyword>
<evidence type="ECO:0000256" key="2">
    <source>
        <dbReference type="ARBA" id="ARBA00022692"/>
    </source>
</evidence>
<sequence length="478" mass="53498">MKKIFIVLLLVFYALNLYSNDEININFKDIKVDDLIKITSKITKRNILVTQIINEKVDYIPTQKITKENLFDILETTLKEKGYFLVEENGVLKVKKVEIIKEEEQFTEVVGLKNVDGVNIIKILDDVVNKKYINKPTKPFVSLDLESNSLVIMASKDELKQIKDLIQELDKEKAQVYVQAKIIEVNNELVNKIGISYGIINASARSDGINAISSNLNGGSNAIKEAVDTLGIRMSDVNIKSGLALGASLNLLQQNGALDIVSEPSILAIDNKESSIYVGEKISVEISSTLTDGGLQRTNYEREDIGLTLKVKPRISSDTKLTLEINTLLEGIKSTSVSAGQNPDTLKKEIKTAAILNNGESVIIGGLIENKNETIEQKVPVLGDIPLFGELFKNDSKMNKKNNLVIIVTPYMIPKSKDITYIREQLSELKKLEDKYLQDSLSTIKDNSKKHKENIFVENNENDNKSEHEKRVKEILGY</sequence>
<feature type="domain" description="Type II/III secretion system secretin-like" evidence="7">
    <location>
        <begin position="251"/>
        <end position="413"/>
    </location>
</feature>
<reference evidence="9 10" key="1">
    <citation type="submission" date="2014-01" db="EMBL/GenBank/DDBJ databases">
        <title>Development of a Comparative Genomic Fingerprinting Assay for High Resolution Genotyping of Arcobacter butzleri.</title>
        <authorList>
            <person name="Webb A.L."/>
            <person name="Inglis G.D."/>
            <person name="Kruczkiewicz P."/>
            <person name="Selinger L.B."/>
            <person name="Taboada E.N."/>
        </authorList>
    </citation>
    <scope>NUCLEOTIDE SEQUENCE [LARGE SCALE GENOMIC DNA]</scope>
    <source>
        <strain evidence="9 10">L348</strain>
    </source>
</reference>
<dbReference type="InterPro" id="IPR001775">
    <property type="entry name" value="GspD/PilQ"/>
</dbReference>
<evidence type="ECO:0000256" key="5">
    <source>
        <dbReference type="RuleBase" id="RU004003"/>
    </source>
</evidence>
<evidence type="ECO:0000256" key="6">
    <source>
        <dbReference type="SAM" id="Coils"/>
    </source>
</evidence>
<dbReference type="AlphaFoldDB" id="A0A0G9JZ33"/>
<evidence type="ECO:0000256" key="3">
    <source>
        <dbReference type="ARBA" id="ARBA00022729"/>
    </source>
</evidence>
<dbReference type="EMBL" id="JAIQ01000111">
    <property type="protein sequence ID" value="KLD98834.1"/>
    <property type="molecule type" value="Genomic_DNA"/>
</dbReference>
<dbReference type="GO" id="GO:0016020">
    <property type="term" value="C:membrane"/>
    <property type="evidence" value="ECO:0007669"/>
    <property type="project" value="UniProtKB-SubCell"/>
</dbReference>
<dbReference type="GO" id="GO:0015627">
    <property type="term" value="C:type II protein secretion system complex"/>
    <property type="evidence" value="ECO:0007669"/>
    <property type="project" value="TreeGrafter"/>
</dbReference>
<dbReference type="PANTHER" id="PTHR30332">
    <property type="entry name" value="PROBABLE GENERAL SECRETION PATHWAY PROTEIN D"/>
    <property type="match status" value="1"/>
</dbReference>
<dbReference type="PRINTS" id="PR00811">
    <property type="entry name" value="BCTERIALGSPD"/>
</dbReference>
<feature type="coiled-coil region" evidence="6">
    <location>
        <begin position="152"/>
        <end position="179"/>
    </location>
</feature>
<protein>
    <submittedName>
        <fullName evidence="9">General secretion pathway protein D</fullName>
    </submittedName>
</protein>
<dbReference type="Pfam" id="PF21305">
    <property type="entry name" value="type_II_gspD_N0"/>
    <property type="match status" value="1"/>
</dbReference>
<dbReference type="InterPro" id="IPR050810">
    <property type="entry name" value="Bact_Secretion_Sys_Channel"/>
</dbReference>
<dbReference type="PATRIC" id="fig|1447256.3.peg.1498"/>
<accession>A0A0G9JZ33</accession>
<comment type="caution">
    <text evidence="9">The sequence shown here is derived from an EMBL/GenBank/DDBJ whole genome shotgun (WGS) entry which is preliminary data.</text>
</comment>
<dbReference type="RefSeq" id="WP_046996866.1">
    <property type="nucleotide sequence ID" value="NZ_JAIQ01000111.1"/>
</dbReference>
<comment type="subcellular location">
    <subcellularLocation>
        <location evidence="1">Membrane</location>
    </subcellularLocation>
</comment>
<evidence type="ECO:0000313" key="9">
    <source>
        <dbReference type="EMBL" id="KLD98834.1"/>
    </source>
</evidence>
<keyword evidence="2" id="KW-0812">Transmembrane</keyword>
<organism evidence="9 10">
    <name type="scientific">Aliarcobacter butzleri L348</name>
    <dbReference type="NCBI Taxonomy" id="1447256"/>
    <lineage>
        <taxon>Bacteria</taxon>
        <taxon>Pseudomonadati</taxon>
        <taxon>Campylobacterota</taxon>
        <taxon>Epsilonproteobacteria</taxon>
        <taxon>Campylobacterales</taxon>
        <taxon>Arcobacteraceae</taxon>
        <taxon>Aliarcobacter</taxon>
    </lineage>
</organism>
<evidence type="ECO:0000256" key="1">
    <source>
        <dbReference type="ARBA" id="ARBA00004370"/>
    </source>
</evidence>
<dbReference type="GO" id="GO:0009306">
    <property type="term" value="P:protein secretion"/>
    <property type="evidence" value="ECO:0007669"/>
    <property type="project" value="InterPro"/>
</dbReference>
<evidence type="ECO:0000256" key="4">
    <source>
        <dbReference type="ARBA" id="ARBA00023136"/>
    </source>
</evidence>
<name>A0A0G9JZ33_9BACT</name>
<dbReference type="Gene3D" id="3.55.50.30">
    <property type="match status" value="1"/>
</dbReference>
<dbReference type="PROSITE" id="PS00875">
    <property type="entry name" value="T2SP_D"/>
    <property type="match status" value="1"/>
</dbReference>
<proteinExistence type="inferred from homology"/>
<dbReference type="InterPro" id="IPR049371">
    <property type="entry name" value="GspD-like_N0"/>
</dbReference>